<feature type="region of interest" description="Disordered" evidence="1">
    <location>
        <begin position="44"/>
        <end position="90"/>
    </location>
</feature>
<accession>A0A7C9VKT3</accession>
<gene>
    <name evidence="2" type="ORF">G4V63_05725</name>
</gene>
<evidence type="ECO:0000313" key="2">
    <source>
        <dbReference type="EMBL" id="NGX94734.1"/>
    </source>
</evidence>
<evidence type="ECO:0000256" key="1">
    <source>
        <dbReference type="SAM" id="MobiDB-lite"/>
    </source>
</evidence>
<protein>
    <submittedName>
        <fullName evidence="2">DUF3363 domain-containing protein</fullName>
    </submittedName>
</protein>
<proteinExistence type="predicted"/>
<dbReference type="InterPro" id="IPR021795">
    <property type="entry name" value="DUF3363"/>
</dbReference>
<evidence type="ECO:0000313" key="3">
    <source>
        <dbReference type="Proteomes" id="UP000480266"/>
    </source>
</evidence>
<name>A0A7C9VKT3_9BRAD</name>
<dbReference type="AlphaFoldDB" id="A0A7C9VKT3"/>
<keyword evidence="3" id="KW-1185">Reference proteome</keyword>
<comment type="caution">
    <text evidence="2">The sequence shown here is derived from an EMBL/GenBank/DDBJ whole genome shotgun (WGS) entry which is preliminary data.</text>
</comment>
<feature type="region of interest" description="Disordered" evidence="1">
    <location>
        <begin position="1"/>
        <end position="24"/>
    </location>
</feature>
<dbReference type="Pfam" id="PF11843">
    <property type="entry name" value="DUF3363"/>
    <property type="match status" value="1"/>
</dbReference>
<feature type="compositionally biased region" description="Basic residues" evidence="1">
    <location>
        <begin position="51"/>
        <end position="70"/>
    </location>
</feature>
<reference evidence="2" key="1">
    <citation type="submission" date="2020-02" db="EMBL/GenBank/DDBJ databases">
        <title>Draft genome sequence of Candidatus Afipia apatlaquensis IBT-C3, a potential strain for decolorization of textile dyes.</title>
        <authorList>
            <person name="Sanchez-Reyes A."/>
            <person name="Breton-Deval L."/>
            <person name="Mangelson H."/>
            <person name="Sanchez-Flores A."/>
        </authorList>
    </citation>
    <scope>NUCLEOTIDE SEQUENCE [LARGE SCALE GENOMIC DNA]</scope>
    <source>
        <strain evidence="2">IBT-C3</strain>
    </source>
</reference>
<organism evidence="2 3">
    <name type="scientific">Candidatus Afipia apatlaquensis</name>
    <dbReference type="NCBI Taxonomy" id="2712852"/>
    <lineage>
        <taxon>Bacteria</taxon>
        <taxon>Pseudomonadati</taxon>
        <taxon>Pseudomonadota</taxon>
        <taxon>Alphaproteobacteria</taxon>
        <taxon>Hyphomicrobiales</taxon>
        <taxon>Nitrobacteraceae</taxon>
        <taxon>Afipia</taxon>
    </lineage>
</organism>
<dbReference type="EMBL" id="JAAMRR010000292">
    <property type="protein sequence ID" value="NGX94734.1"/>
    <property type="molecule type" value="Genomic_DNA"/>
</dbReference>
<dbReference type="Proteomes" id="UP000480266">
    <property type="component" value="Unassembled WGS sequence"/>
</dbReference>
<sequence>MSDDPSDFRVRPGRIRDRGGRFDRRPRSFIDQVLKATAKANGAALTPARFANRKRRGPGAPRPRKGKCSRIGRGQAAADRLKRAAARRGAGARPRRVIVKGLIVKLKLDSKRADAHLRYLQRDGTTRDGARGTLYGPDADAADGRAFLDCGREDRHQFRFIVAPEDGDRLQDLRGFTRDVMRQMEEDLSTKLDWVAIDHFNTGHPHSHVIIRGQDDLGKDLIIAQDYITDGLRLRAEERVTLELGPETDIELRRRLEAEMTAERFTHLDRILVEEVPTRLLDLRPAAGQLRADLDETLFIGRLKTLERYGLATQTEPGVWSFSEKLEPTLRELGERDDIIKTIHRSLAERDEERALGSYVLHHGTTPESVIGRVIGKRLDDELGDRIGVVVDGVDGRVHHVALSEAASAEPPAVGSIVQVGSASTGSRRSDHNIAELADDTGVYRPSAHRALVESGTIRVPGGDSDAYVRSHVRRLEALRRAGIVERIDADHWRIPEDFESRAAGYDAHRGGQTIVRVLTTMDLEQQIGSDGATWLDRELASPRRAPLVDAGFGQKVERAMARRKEALVEQGHAWRTPDGGIRAPRDLVTRLERQEIQRVGPQIAAARGGTFHQAGVGDQLSGKLVGSTNLGSGRFAIIETFSGDRGLGFSLVPWQPVLEQRIGQHISGLVRDRGGIDWSFGRQRGLGL</sequence>